<dbReference type="Proteomes" id="UP000316916">
    <property type="component" value="Unassembled WGS sequence"/>
</dbReference>
<accession>A0A521D7C5</accession>
<gene>
    <name evidence="1" type="ORF">SAMN06265171_104319</name>
</gene>
<keyword evidence="2" id="KW-1185">Reference proteome</keyword>
<proteinExistence type="predicted"/>
<protein>
    <submittedName>
        <fullName evidence="1">Uncharacterized protein</fullName>
    </submittedName>
</protein>
<organism evidence="1 2">
    <name type="scientific">Chryseobacterium rhizoplanae</name>
    <dbReference type="NCBI Taxonomy" id="1609531"/>
    <lineage>
        <taxon>Bacteria</taxon>
        <taxon>Pseudomonadati</taxon>
        <taxon>Bacteroidota</taxon>
        <taxon>Flavobacteriia</taxon>
        <taxon>Flavobacteriales</taxon>
        <taxon>Weeksellaceae</taxon>
        <taxon>Chryseobacterium group</taxon>
        <taxon>Chryseobacterium</taxon>
    </lineage>
</organism>
<name>A0A521D7C5_9FLAO</name>
<evidence type="ECO:0000313" key="2">
    <source>
        <dbReference type="Proteomes" id="UP000316916"/>
    </source>
</evidence>
<reference evidence="1 2" key="1">
    <citation type="submission" date="2017-05" db="EMBL/GenBank/DDBJ databases">
        <authorList>
            <person name="Varghese N."/>
            <person name="Submissions S."/>
        </authorList>
    </citation>
    <scope>NUCLEOTIDE SEQUENCE [LARGE SCALE GENOMIC DNA]</scope>
    <source>
        <strain evidence="1 2">DSM 29371</strain>
    </source>
</reference>
<dbReference type="RefSeq" id="WP_142718163.1">
    <property type="nucleotide sequence ID" value="NZ_FXTC01000004.1"/>
</dbReference>
<sequence>MMNGLNLIVAEAQGRDVSHLDILLQVKNKGILIFYGNGADLGDFGQFAESLKKEKLKKYPKEKIIVVSMQNKNTFFEYLSKFKTFQIDELHVFSHAAGGGLYLGYHNNESQVSRTNAYNQSLQLKRKITYEEVVEAEIGALLTDDYLTAKALKLKKRNDLFSSNATIKFWGCNSGISNWTYSDTPPAYYWSALNTKNTPKPSIAQATADFFQRETFGATSGSHIEFLVNGKWEILKKQPKNHGGIRLHPDKGNYNSYKPK</sequence>
<evidence type="ECO:0000313" key="1">
    <source>
        <dbReference type="EMBL" id="SMO67598.1"/>
    </source>
</evidence>
<dbReference type="AlphaFoldDB" id="A0A521D7C5"/>
<dbReference type="EMBL" id="FXTC01000004">
    <property type="protein sequence ID" value="SMO67598.1"/>
    <property type="molecule type" value="Genomic_DNA"/>
</dbReference>